<gene>
    <name evidence="5" type="ORF">A1O9_03073</name>
</gene>
<evidence type="ECO:0000313" key="5">
    <source>
        <dbReference type="EMBL" id="KEF61506.1"/>
    </source>
</evidence>
<dbReference type="GO" id="GO:0008688">
    <property type="term" value="F:3-(3-hydroxyphenyl)propionate hydroxylase activity"/>
    <property type="evidence" value="ECO:0007669"/>
    <property type="project" value="TreeGrafter"/>
</dbReference>
<dbReference type="AlphaFoldDB" id="A0A072PNN8"/>
<organism evidence="5 6">
    <name type="scientific">Exophiala aquamarina CBS 119918</name>
    <dbReference type="NCBI Taxonomy" id="1182545"/>
    <lineage>
        <taxon>Eukaryota</taxon>
        <taxon>Fungi</taxon>
        <taxon>Dikarya</taxon>
        <taxon>Ascomycota</taxon>
        <taxon>Pezizomycotina</taxon>
        <taxon>Eurotiomycetes</taxon>
        <taxon>Chaetothyriomycetidae</taxon>
        <taxon>Chaetothyriales</taxon>
        <taxon>Herpotrichiellaceae</taxon>
        <taxon>Exophiala</taxon>
    </lineage>
</organism>
<sequence>MTTGEEIETTNVIICGCGPTGALLSAYLGQMSISNVVLEKEKEIVTDPRGIALDEDGIRLLQGLGLYDKVHTEIGEALGWLHFTSGKKGLNTKPFMKMDLSTTGPLGHVGAISHKQPVLERNIREAASRFPSSQLRLGSTLTAIEEDEREVLVTYHNGDGRTRQIRGKFLVAADGKTGFTRKQYLEPKGIVLESLHGYEYLETWVAANFHMDLPTTESHPDFPLWQLGFTPQQVYDAFFPRNFRFIGNPHRPAVCGTFGLREERLWRFEFVVEKEEDPYKIASYKDVTGVIFPYLTHPGHIYGLKEPVQYPEDCIHVLRSRPFTFSARSCNSWFLGRVILCGDAAHVMPPFGGQGIVSGFRDASGIAWRLAAACRAGMAVDHQRLFLGWCLERKQSLDRSIATTVANGSLTTARSSVKIFCRDWILWLMQLIPRLRRKLELGPRADGLPRYKWKEGMAFLPGLAGGVCFPQVYCRPVFGDVDADIRFTDDVIFKCPPNPLLRLVVLVDDMTDAEAAQSELENLDLQATSQGMLEMEEVCFLVHDPLLHSPTKSKAISATQIHRIATGEEFAKSGLCVNRPAPEGYDMYQIKLALPGRRYILVRPDRIVFAACRSGEDLKVACGEIPSVLLGYSSS</sequence>
<dbReference type="OrthoDB" id="10016252at2759"/>
<keyword evidence="6" id="KW-1185">Reference proteome</keyword>
<keyword evidence="2" id="KW-0274">FAD</keyword>
<dbReference type="PANTHER" id="PTHR43476">
    <property type="entry name" value="3-(3-HYDROXY-PHENYL)PROPIONATE/3-HYDROXYCINNAMIC ACID HYDROXYLASE"/>
    <property type="match status" value="1"/>
</dbReference>
<evidence type="ECO:0000256" key="3">
    <source>
        <dbReference type="ARBA" id="ARBA00023002"/>
    </source>
</evidence>
<keyword evidence="1" id="KW-0285">Flavoprotein</keyword>
<dbReference type="RefSeq" id="XP_013264096.1">
    <property type="nucleotide sequence ID" value="XM_013408642.1"/>
</dbReference>
<comment type="caution">
    <text evidence="5">The sequence shown here is derived from an EMBL/GenBank/DDBJ whole genome shotgun (WGS) entry which is preliminary data.</text>
</comment>
<dbReference type="EMBL" id="AMGV01000002">
    <property type="protein sequence ID" value="KEF61506.1"/>
    <property type="molecule type" value="Genomic_DNA"/>
</dbReference>
<evidence type="ECO:0000259" key="4">
    <source>
        <dbReference type="Pfam" id="PF01494"/>
    </source>
</evidence>
<accession>A0A072PNN8</accession>
<dbReference type="GeneID" id="25278012"/>
<dbReference type="PANTHER" id="PTHR43476:SF3">
    <property type="entry name" value="FAD-BINDING MONOOXYGENASE"/>
    <property type="match status" value="1"/>
</dbReference>
<evidence type="ECO:0000313" key="6">
    <source>
        <dbReference type="Proteomes" id="UP000027920"/>
    </source>
</evidence>
<dbReference type="PRINTS" id="PR00420">
    <property type="entry name" value="RNGMNOXGNASE"/>
</dbReference>
<proteinExistence type="predicted"/>
<evidence type="ECO:0000256" key="1">
    <source>
        <dbReference type="ARBA" id="ARBA00022630"/>
    </source>
</evidence>
<dbReference type="SUPFAM" id="SSF51905">
    <property type="entry name" value="FAD/NAD(P)-binding domain"/>
    <property type="match status" value="1"/>
</dbReference>
<protein>
    <recommendedName>
        <fullName evidence="4">FAD-binding domain-containing protein</fullName>
    </recommendedName>
</protein>
<dbReference type="VEuPathDB" id="FungiDB:A1O9_03073"/>
<dbReference type="InterPro" id="IPR036188">
    <property type="entry name" value="FAD/NAD-bd_sf"/>
</dbReference>
<name>A0A072PNN8_9EURO</name>
<dbReference type="GO" id="GO:0019622">
    <property type="term" value="P:3-(3-hydroxy)phenylpropionate catabolic process"/>
    <property type="evidence" value="ECO:0007669"/>
    <property type="project" value="TreeGrafter"/>
</dbReference>
<evidence type="ECO:0000256" key="2">
    <source>
        <dbReference type="ARBA" id="ARBA00022827"/>
    </source>
</evidence>
<dbReference type="GO" id="GO:0071949">
    <property type="term" value="F:FAD binding"/>
    <property type="evidence" value="ECO:0007669"/>
    <property type="project" value="InterPro"/>
</dbReference>
<dbReference type="Proteomes" id="UP000027920">
    <property type="component" value="Unassembled WGS sequence"/>
</dbReference>
<dbReference type="InterPro" id="IPR002938">
    <property type="entry name" value="FAD-bd"/>
</dbReference>
<dbReference type="STRING" id="1182545.A0A072PNN8"/>
<dbReference type="Gene3D" id="3.50.50.60">
    <property type="entry name" value="FAD/NAD(P)-binding domain"/>
    <property type="match status" value="2"/>
</dbReference>
<dbReference type="Pfam" id="PF01494">
    <property type="entry name" value="FAD_binding_3"/>
    <property type="match status" value="2"/>
</dbReference>
<dbReference type="HOGENOM" id="CLU_026314_0_0_1"/>
<keyword evidence="3" id="KW-0560">Oxidoreductase</keyword>
<feature type="domain" description="FAD-binding" evidence="4">
    <location>
        <begin position="318"/>
        <end position="375"/>
    </location>
</feature>
<feature type="domain" description="FAD-binding" evidence="4">
    <location>
        <begin position="10"/>
        <end position="253"/>
    </location>
</feature>
<reference evidence="5 6" key="1">
    <citation type="submission" date="2013-03" db="EMBL/GenBank/DDBJ databases">
        <title>The Genome Sequence of Exophiala aquamarina CBS 119918.</title>
        <authorList>
            <consortium name="The Broad Institute Genomics Platform"/>
            <person name="Cuomo C."/>
            <person name="de Hoog S."/>
            <person name="Gorbushina A."/>
            <person name="Walker B."/>
            <person name="Young S.K."/>
            <person name="Zeng Q."/>
            <person name="Gargeya S."/>
            <person name="Fitzgerald M."/>
            <person name="Haas B."/>
            <person name="Abouelleil A."/>
            <person name="Allen A.W."/>
            <person name="Alvarado L."/>
            <person name="Arachchi H.M."/>
            <person name="Berlin A.M."/>
            <person name="Chapman S.B."/>
            <person name="Gainer-Dewar J."/>
            <person name="Goldberg J."/>
            <person name="Griggs A."/>
            <person name="Gujja S."/>
            <person name="Hansen M."/>
            <person name="Howarth C."/>
            <person name="Imamovic A."/>
            <person name="Ireland A."/>
            <person name="Larimer J."/>
            <person name="McCowan C."/>
            <person name="Murphy C."/>
            <person name="Pearson M."/>
            <person name="Poon T.W."/>
            <person name="Priest M."/>
            <person name="Roberts A."/>
            <person name="Saif S."/>
            <person name="Shea T."/>
            <person name="Sisk P."/>
            <person name="Sykes S."/>
            <person name="Wortman J."/>
            <person name="Nusbaum C."/>
            <person name="Birren B."/>
        </authorList>
    </citation>
    <scope>NUCLEOTIDE SEQUENCE [LARGE SCALE GENOMIC DNA]</scope>
    <source>
        <strain evidence="5 6">CBS 119918</strain>
    </source>
</reference>
<dbReference type="InterPro" id="IPR050631">
    <property type="entry name" value="PheA/TfdB_FAD_monoxygenase"/>
</dbReference>